<feature type="region of interest" description="Disordered" evidence="1">
    <location>
        <begin position="1"/>
        <end position="23"/>
    </location>
</feature>
<dbReference type="Proteomes" id="UP000019116">
    <property type="component" value="Chromosome 2B"/>
</dbReference>
<dbReference type="Gramene" id="TraesNOR2B03G01007400.1">
    <property type="protein sequence ID" value="TraesNOR2B03G01007400.1.CDS1"/>
    <property type="gene ID" value="TraesNOR2B03G01007400"/>
</dbReference>
<dbReference type="Gramene" id="TraesWEE_scaffold_022961_01G000400.1">
    <property type="protein sequence ID" value="TraesWEE_scaffold_022961_01G000400.1"/>
    <property type="gene ID" value="TraesWEE_scaffold_022961_01G000400"/>
</dbReference>
<dbReference type="Gramene" id="TraesJUL2B03G01000120.1">
    <property type="protein sequence ID" value="TraesJUL2B03G01000120.1.CDS1"/>
    <property type="gene ID" value="TraesJUL2B03G01000120"/>
</dbReference>
<dbReference type="Gramene" id="TraesCLE_scaffold_007355_01G000400.1">
    <property type="protein sequence ID" value="TraesCLE_scaffold_007355_01G000400.1"/>
    <property type="gene ID" value="TraesCLE_scaffold_007355_01G000400"/>
</dbReference>
<dbReference type="OrthoDB" id="666424at2759"/>
<dbReference type="PANTHER" id="PTHR33994:SF32">
    <property type="entry name" value="LATE EMBRYOGENESIS ABUNDANT PROTEIN LEA-2 SUBGROUP DOMAIN-CONTAINING PROTEIN"/>
    <property type="match status" value="1"/>
</dbReference>
<dbReference type="EnsemblPlants" id="TraesCS2B02G401200.1">
    <property type="protein sequence ID" value="TraesCS2B02G401200.1.cds1"/>
    <property type="gene ID" value="TraesCS2B02G401200"/>
</dbReference>
<name>A0A3B6CA59_WHEAT</name>
<keyword evidence="2" id="KW-0472">Membrane</keyword>
<accession>A0A3B6CA59</accession>
<evidence type="ECO:0000313" key="4">
    <source>
        <dbReference type="Proteomes" id="UP000019116"/>
    </source>
</evidence>
<dbReference type="Gramene" id="TraesMAC2B03G00991130.1">
    <property type="protein sequence ID" value="TraesMAC2B03G00991130.1.CDS1"/>
    <property type="gene ID" value="TraesMAC2B03G00991130"/>
</dbReference>
<dbReference type="Gramene" id="TraesPARA_EIv1.0_0522280.1">
    <property type="protein sequence ID" value="TraesPARA_EIv1.0_0522280.1.CDS1"/>
    <property type="gene ID" value="TraesPARA_EIv1.0_0522280"/>
</dbReference>
<keyword evidence="2" id="KW-1133">Transmembrane helix</keyword>
<dbReference type="Gramene" id="TraesROB_scaffold_041668_01G000400.1">
    <property type="protein sequence ID" value="TraesROB_scaffold_041668_01G000400.1"/>
    <property type="gene ID" value="TraesROB_scaffold_041668_01G000400"/>
</dbReference>
<dbReference type="Gramene" id="TraesCS2B02G401200.1">
    <property type="protein sequence ID" value="TraesCS2B02G401200.1.cds1"/>
    <property type="gene ID" value="TraesCS2B02G401200"/>
</dbReference>
<dbReference type="AlphaFoldDB" id="A0A3B6CA59"/>
<evidence type="ECO:0008006" key="5">
    <source>
        <dbReference type="Google" id="ProtNLM"/>
    </source>
</evidence>
<dbReference type="Gramene" id="TraesARI2B03G01008110.1">
    <property type="protein sequence ID" value="TraesARI2B03G01008110.1.CDS1"/>
    <property type="gene ID" value="TraesARI2B03G01008110"/>
</dbReference>
<proteinExistence type="predicted"/>
<evidence type="ECO:0000256" key="2">
    <source>
        <dbReference type="SAM" id="Phobius"/>
    </source>
</evidence>
<reference evidence="3" key="2">
    <citation type="submission" date="2018-10" db="UniProtKB">
        <authorList>
            <consortium name="EnsemblPlants"/>
        </authorList>
    </citation>
    <scope>IDENTIFICATION</scope>
</reference>
<dbReference type="PANTHER" id="PTHR33994">
    <property type="entry name" value="OS04G0515000 PROTEIN"/>
    <property type="match status" value="1"/>
</dbReference>
<protein>
    <recommendedName>
        <fullName evidence="5">Late embryogenesis abundant protein LEA-2 subgroup domain-containing protein</fullName>
    </recommendedName>
</protein>
<dbReference type="Gramene" id="TraesCS2B03G1021300.1">
    <property type="protein sequence ID" value="TraesCS2B03G1021300.1.CDS1"/>
    <property type="gene ID" value="TraesCS2B03G1021300"/>
</dbReference>
<dbReference type="Gramene" id="TraesRN2B0101059000.1">
    <property type="protein sequence ID" value="TraesRN2B0101059000.1"/>
    <property type="gene ID" value="TraesRN2B0101059000"/>
</dbReference>
<dbReference type="Gramene" id="TraesSYM2B03G01007890.1">
    <property type="protein sequence ID" value="TraesSYM2B03G01007890.1.CDS1"/>
    <property type="gene ID" value="TraesSYM2B03G01007890"/>
</dbReference>
<reference evidence="3" key="1">
    <citation type="submission" date="2018-08" db="EMBL/GenBank/DDBJ databases">
        <authorList>
            <person name="Rossello M."/>
        </authorList>
    </citation>
    <scope>NUCLEOTIDE SEQUENCE [LARGE SCALE GENOMIC DNA]</scope>
    <source>
        <strain evidence="3">cv. Chinese Spring</strain>
    </source>
</reference>
<sequence length="215" mass="23095">MDAKLLHYDRSDEQPSMERRDKQPTGTVTAMDMLILVFVLCIVGLLFWVLALGLVGLEASQRPEFSVVMDGFSDLEDHVARTFNLTIVINNFRGKSEICVGGEAVVLYGGVPLAGCGVQDLCVPPKCSTKFHIVAASGGVGLPRELADRMAEEKRAGGAVQVEVRVVSPKHRSFVSCMAALARGAAAPPSPCQGVFLSDESDGVRRTDDPPSFLF</sequence>
<evidence type="ECO:0000313" key="3">
    <source>
        <dbReference type="EnsemblPlants" id="TraesCS2B02G401200.1.cds1"/>
    </source>
</evidence>
<organism evidence="3">
    <name type="scientific">Triticum aestivum</name>
    <name type="common">Wheat</name>
    <dbReference type="NCBI Taxonomy" id="4565"/>
    <lineage>
        <taxon>Eukaryota</taxon>
        <taxon>Viridiplantae</taxon>
        <taxon>Streptophyta</taxon>
        <taxon>Embryophyta</taxon>
        <taxon>Tracheophyta</taxon>
        <taxon>Spermatophyta</taxon>
        <taxon>Magnoliopsida</taxon>
        <taxon>Liliopsida</taxon>
        <taxon>Poales</taxon>
        <taxon>Poaceae</taxon>
        <taxon>BOP clade</taxon>
        <taxon>Pooideae</taxon>
        <taxon>Triticodae</taxon>
        <taxon>Triticeae</taxon>
        <taxon>Triticinae</taxon>
        <taxon>Triticum</taxon>
    </lineage>
</organism>
<dbReference type="Gramene" id="TraesSTA2B03G00988970.1">
    <property type="protein sequence ID" value="TraesSTA2B03G00988970.1.CDS1"/>
    <property type="gene ID" value="TraesSTA2B03G00988970"/>
</dbReference>
<dbReference type="Gramene" id="TraesCAD_scaffold_011685_01G000100.1">
    <property type="protein sequence ID" value="TraesCAD_scaffold_011685_01G000100.1"/>
    <property type="gene ID" value="TraesCAD_scaffold_011685_01G000100"/>
</dbReference>
<feature type="transmembrane region" description="Helical" evidence="2">
    <location>
        <begin position="33"/>
        <end position="57"/>
    </location>
</feature>
<evidence type="ECO:0000256" key="1">
    <source>
        <dbReference type="SAM" id="MobiDB-lite"/>
    </source>
</evidence>
<dbReference type="Gramene" id="TraesLDM2B03G00994350.1">
    <property type="protein sequence ID" value="TraesLDM2B03G00994350.1.CDS1"/>
    <property type="gene ID" value="TraesLDM2B03G00994350"/>
</dbReference>
<keyword evidence="4" id="KW-1185">Reference proteome</keyword>
<dbReference type="OMA" id="YDRSDEQ"/>
<keyword evidence="2" id="KW-0812">Transmembrane</keyword>